<protein>
    <submittedName>
        <fullName evidence="1">Uncharacterized protein</fullName>
    </submittedName>
</protein>
<name>V9SFE8_9VIRU</name>
<sequence>MSEFLEKRELVSLASQDEEALKFAKRRVIKEKIAAERIREFWRKRRTNYKHKDEKFPREEQLQVLKKFVVCGLYSPGKYTITRMTDTVNLLRIKGTNVRSCTISDSTEHRIMKFHLLPCNKEKTFIVELPESLLIILIVYRRIFAEFDADNIVSVEQKGEYICGDFRQGLVLKKYQFKHECSANGIIENGLITYFDP</sequence>
<reference evidence="1 2" key="1">
    <citation type="journal article" date="2014" name="Arch. Virol.">
        <title>Complete genome sequence of Tunisvirus, a new member of the proposed family Marseilleviridae.</title>
        <authorList>
            <person name="Aherfi S."/>
            <person name="Boughalmi M."/>
            <person name="Pagnier I."/>
            <person name="Fournous G."/>
            <person name="La Scola B."/>
            <person name="Raoult D."/>
            <person name="Colson P."/>
        </authorList>
    </citation>
    <scope>NUCLEOTIDE SEQUENCE [LARGE SCALE GENOMIC DNA]</scope>
    <source>
        <strain evidence="1 2">U484</strain>
    </source>
</reference>
<accession>V9SFE8</accession>
<organism evidence="1 2">
    <name type="scientific">Tunisvirus fontaine2</name>
    <dbReference type="NCBI Taxonomy" id="1421067"/>
    <lineage>
        <taxon>Viruses</taxon>
        <taxon>Varidnaviria</taxon>
        <taxon>Bamfordvirae</taxon>
        <taxon>Nucleocytoviricota</taxon>
        <taxon>Megaviricetes</taxon>
        <taxon>Pimascovirales</taxon>
        <taxon>Pimascovirales incertae sedis</taxon>
        <taxon>Marseilleviridae</taxon>
        <taxon>Losannavirus</taxon>
        <taxon>Losannavirus tunisense</taxon>
    </lineage>
</organism>
<dbReference type="InterPro" id="IPR045415">
    <property type="entry name" value="DUF5896"/>
</dbReference>
<evidence type="ECO:0000313" key="1">
    <source>
        <dbReference type="EMBL" id="AHC55061.1"/>
    </source>
</evidence>
<evidence type="ECO:0000313" key="2">
    <source>
        <dbReference type="Proteomes" id="UP000232615"/>
    </source>
</evidence>
<dbReference type="Proteomes" id="UP000232615">
    <property type="component" value="Segment"/>
</dbReference>
<dbReference type="EMBL" id="KF483846">
    <property type="protein sequence ID" value="AHC55061.1"/>
    <property type="molecule type" value="Genomic_DNA"/>
</dbReference>
<keyword evidence="2" id="KW-1185">Reference proteome</keyword>
<dbReference type="Pfam" id="PF19248">
    <property type="entry name" value="DUF5896"/>
    <property type="match status" value="1"/>
</dbReference>
<proteinExistence type="predicted"/>
<gene>
    <name evidence="1" type="ORF">TNS_ORF343</name>
</gene>